<evidence type="ECO:0000256" key="1">
    <source>
        <dbReference type="SAM" id="MobiDB-lite"/>
    </source>
</evidence>
<name>A0A6A6A9T1_9PLEO</name>
<accession>A0A6A6A9T1</accession>
<dbReference type="OrthoDB" id="4676at2759"/>
<evidence type="ECO:0000313" key="2">
    <source>
        <dbReference type="EMBL" id="KAF2127935.1"/>
    </source>
</evidence>
<sequence length="299" mass="34222">MDSGEFEKGDRIDVRLNEQESPANGWKQSTVSIQDEPTTPSIAPSEPRRKDASSTQILNFLLSDAALEWCRPEEENKDVQRNNNLITYSQFLSPFEELLCAVVMSRSIPYRLGLRTIRTILNPPYEFRQPVAIKMAGSAKIQQALWSARMKHKGRTAEEIDVIAAAMADNQWHNDIQKIRKQARGVTGQEREALQSTVKGMGQDGLDIFYRRIQCQWPEVYPYIDPRAQAALERLGLPTRAEGIQKMIEDRWAEFEIQEEGQGEKEERKRRAFVILLERAVGAVEEHNTEEVVEEASHL</sequence>
<gene>
    <name evidence="2" type="ORF">P153DRAFT_319037</name>
</gene>
<organism evidence="2 3">
    <name type="scientific">Dothidotthia symphoricarpi CBS 119687</name>
    <dbReference type="NCBI Taxonomy" id="1392245"/>
    <lineage>
        <taxon>Eukaryota</taxon>
        <taxon>Fungi</taxon>
        <taxon>Dikarya</taxon>
        <taxon>Ascomycota</taxon>
        <taxon>Pezizomycotina</taxon>
        <taxon>Dothideomycetes</taxon>
        <taxon>Pleosporomycetidae</taxon>
        <taxon>Pleosporales</taxon>
        <taxon>Dothidotthiaceae</taxon>
        <taxon>Dothidotthia</taxon>
    </lineage>
</organism>
<feature type="compositionally biased region" description="Polar residues" evidence="1">
    <location>
        <begin position="19"/>
        <end position="42"/>
    </location>
</feature>
<dbReference type="RefSeq" id="XP_033522324.1">
    <property type="nucleotide sequence ID" value="XM_033665073.1"/>
</dbReference>
<feature type="region of interest" description="Disordered" evidence="1">
    <location>
        <begin position="1"/>
        <end position="53"/>
    </location>
</feature>
<proteinExistence type="predicted"/>
<evidence type="ECO:0000313" key="3">
    <source>
        <dbReference type="Proteomes" id="UP000799771"/>
    </source>
</evidence>
<keyword evidence="3" id="KW-1185">Reference proteome</keyword>
<dbReference type="GeneID" id="54405505"/>
<protein>
    <submittedName>
        <fullName evidence="2">Uncharacterized protein</fullName>
    </submittedName>
</protein>
<dbReference type="EMBL" id="ML977509">
    <property type="protein sequence ID" value="KAF2127935.1"/>
    <property type="molecule type" value="Genomic_DNA"/>
</dbReference>
<dbReference type="AlphaFoldDB" id="A0A6A6A9T1"/>
<feature type="compositionally biased region" description="Basic and acidic residues" evidence="1">
    <location>
        <begin position="1"/>
        <end position="18"/>
    </location>
</feature>
<reference evidence="2" key="1">
    <citation type="journal article" date="2020" name="Stud. Mycol.">
        <title>101 Dothideomycetes genomes: a test case for predicting lifestyles and emergence of pathogens.</title>
        <authorList>
            <person name="Haridas S."/>
            <person name="Albert R."/>
            <person name="Binder M."/>
            <person name="Bloem J."/>
            <person name="Labutti K."/>
            <person name="Salamov A."/>
            <person name="Andreopoulos B."/>
            <person name="Baker S."/>
            <person name="Barry K."/>
            <person name="Bills G."/>
            <person name="Bluhm B."/>
            <person name="Cannon C."/>
            <person name="Castanera R."/>
            <person name="Culley D."/>
            <person name="Daum C."/>
            <person name="Ezra D."/>
            <person name="Gonzalez J."/>
            <person name="Henrissat B."/>
            <person name="Kuo A."/>
            <person name="Liang C."/>
            <person name="Lipzen A."/>
            <person name="Lutzoni F."/>
            <person name="Magnuson J."/>
            <person name="Mondo S."/>
            <person name="Nolan M."/>
            <person name="Ohm R."/>
            <person name="Pangilinan J."/>
            <person name="Park H.-J."/>
            <person name="Ramirez L."/>
            <person name="Alfaro M."/>
            <person name="Sun H."/>
            <person name="Tritt A."/>
            <person name="Yoshinaga Y."/>
            <person name="Zwiers L.-H."/>
            <person name="Turgeon B."/>
            <person name="Goodwin S."/>
            <person name="Spatafora J."/>
            <person name="Crous P."/>
            <person name="Grigoriev I."/>
        </authorList>
    </citation>
    <scope>NUCLEOTIDE SEQUENCE</scope>
    <source>
        <strain evidence="2">CBS 119687</strain>
    </source>
</reference>
<dbReference type="Proteomes" id="UP000799771">
    <property type="component" value="Unassembled WGS sequence"/>
</dbReference>